<dbReference type="RefSeq" id="WP_345509260.1">
    <property type="nucleotide sequence ID" value="NZ_BAABIW010000028.1"/>
</dbReference>
<sequence length="247" mass="27108">MAKQVRVVVDRTSPVPLYHQLAEQLGAAIASGELQPGDPFENELTLADRLGVSRPTVRQAIRELVAQGLLLRRRGLGTTVANRRVHRRAELTSLWDDLERSGGRPRTLLLSHGLVVDAVAAAALDLPPDTELLAVERIRLSGDQPLAVLRNWLPPPLTTVGREELETRGLYAVLRARGVRPSVAHQTIGARMPTAAERRHLAMKAGEPVLTMTRSAFDPTGEPVEHGAHCYRASAYSIEVMLDERRS</sequence>
<evidence type="ECO:0000256" key="3">
    <source>
        <dbReference type="ARBA" id="ARBA00023163"/>
    </source>
</evidence>
<dbReference type="Proteomes" id="UP001500427">
    <property type="component" value="Unassembled WGS sequence"/>
</dbReference>
<keyword evidence="3" id="KW-0804">Transcription</keyword>
<dbReference type="PANTHER" id="PTHR44846:SF17">
    <property type="entry name" value="GNTR-FAMILY TRANSCRIPTIONAL REGULATOR"/>
    <property type="match status" value="1"/>
</dbReference>
<dbReference type="EMBL" id="BAABIW010000028">
    <property type="protein sequence ID" value="GAA5036457.1"/>
    <property type="molecule type" value="Genomic_DNA"/>
</dbReference>
<evidence type="ECO:0000256" key="1">
    <source>
        <dbReference type="ARBA" id="ARBA00023015"/>
    </source>
</evidence>
<dbReference type="SUPFAM" id="SSF64288">
    <property type="entry name" value="Chorismate lyase-like"/>
    <property type="match status" value="1"/>
</dbReference>
<dbReference type="InterPro" id="IPR011663">
    <property type="entry name" value="UTRA"/>
</dbReference>
<evidence type="ECO:0000256" key="2">
    <source>
        <dbReference type="ARBA" id="ARBA00023125"/>
    </source>
</evidence>
<evidence type="ECO:0000313" key="5">
    <source>
        <dbReference type="EMBL" id="GAA5036457.1"/>
    </source>
</evidence>
<dbReference type="SMART" id="SM00345">
    <property type="entry name" value="HTH_GNTR"/>
    <property type="match status" value="1"/>
</dbReference>
<dbReference type="SMART" id="SM00866">
    <property type="entry name" value="UTRA"/>
    <property type="match status" value="1"/>
</dbReference>
<gene>
    <name evidence="5" type="ORF">GCM10023258_39440</name>
</gene>
<dbReference type="InterPro" id="IPR028978">
    <property type="entry name" value="Chorismate_lyase_/UTRA_dom_sf"/>
</dbReference>
<dbReference type="InterPro" id="IPR036390">
    <property type="entry name" value="WH_DNA-bd_sf"/>
</dbReference>
<evidence type="ECO:0000259" key="4">
    <source>
        <dbReference type="PROSITE" id="PS50949"/>
    </source>
</evidence>
<dbReference type="Pfam" id="PF00392">
    <property type="entry name" value="GntR"/>
    <property type="match status" value="1"/>
</dbReference>
<proteinExistence type="predicted"/>
<keyword evidence="2" id="KW-0238">DNA-binding</keyword>
<feature type="domain" description="HTH gntR-type" evidence="4">
    <location>
        <begin position="15"/>
        <end position="83"/>
    </location>
</feature>
<dbReference type="Gene3D" id="3.40.1410.10">
    <property type="entry name" value="Chorismate lyase-like"/>
    <property type="match status" value="1"/>
</dbReference>
<dbReference type="InterPro" id="IPR000524">
    <property type="entry name" value="Tscrpt_reg_HTH_GntR"/>
</dbReference>
<organism evidence="5 6">
    <name type="scientific">Terrabacter aeriphilus</name>
    <dbReference type="NCBI Taxonomy" id="515662"/>
    <lineage>
        <taxon>Bacteria</taxon>
        <taxon>Bacillati</taxon>
        <taxon>Actinomycetota</taxon>
        <taxon>Actinomycetes</taxon>
        <taxon>Micrococcales</taxon>
        <taxon>Intrasporangiaceae</taxon>
        <taxon>Terrabacter</taxon>
    </lineage>
</organism>
<dbReference type="PRINTS" id="PR00035">
    <property type="entry name" value="HTHGNTR"/>
</dbReference>
<dbReference type="InterPro" id="IPR050679">
    <property type="entry name" value="Bact_HTH_transcr_reg"/>
</dbReference>
<keyword evidence="1" id="KW-0805">Transcription regulation</keyword>
<dbReference type="PROSITE" id="PS50949">
    <property type="entry name" value="HTH_GNTR"/>
    <property type="match status" value="1"/>
</dbReference>
<dbReference type="Gene3D" id="1.10.10.10">
    <property type="entry name" value="Winged helix-like DNA-binding domain superfamily/Winged helix DNA-binding domain"/>
    <property type="match status" value="1"/>
</dbReference>
<keyword evidence="6" id="KW-1185">Reference proteome</keyword>
<dbReference type="InterPro" id="IPR036388">
    <property type="entry name" value="WH-like_DNA-bd_sf"/>
</dbReference>
<dbReference type="CDD" id="cd07377">
    <property type="entry name" value="WHTH_GntR"/>
    <property type="match status" value="1"/>
</dbReference>
<reference evidence="6" key="1">
    <citation type="journal article" date="2019" name="Int. J. Syst. Evol. Microbiol.">
        <title>The Global Catalogue of Microorganisms (GCM) 10K type strain sequencing project: providing services to taxonomists for standard genome sequencing and annotation.</title>
        <authorList>
            <consortium name="The Broad Institute Genomics Platform"/>
            <consortium name="The Broad Institute Genome Sequencing Center for Infectious Disease"/>
            <person name="Wu L."/>
            <person name="Ma J."/>
        </authorList>
    </citation>
    <scope>NUCLEOTIDE SEQUENCE [LARGE SCALE GENOMIC DNA]</scope>
    <source>
        <strain evidence="6">JCM 17687</strain>
    </source>
</reference>
<dbReference type="SUPFAM" id="SSF46785">
    <property type="entry name" value="Winged helix' DNA-binding domain"/>
    <property type="match status" value="1"/>
</dbReference>
<name>A0ABP9JQH7_9MICO</name>
<accession>A0ABP9JQH7</accession>
<dbReference type="Pfam" id="PF07702">
    <property type="entry name" value="UTRA"/>
    <property type="match status" value="1"/>
</dbReference>
<comment type="caution">
    <text evidence="5">The sequence shown here is derived from an EMBL/GenBank/DDBJ whole genome shotgun (WGS) entry which is preliminary data.</text>
</comment>
<dbReference type="PANTHER" id="PTHR44846">
    <property type="entry name" value="MANNOSYL-D-GLYCERATE TRANSPORT/METABOLISM SYSTEM REPRESSOR MNGR-RELATED"/>
    <property type="match status" value="1"/>
</dbReference>
<evidence type="ECO:0000313" key="6">
    <source>
        <dbReference type="Proteomes" id="UP001500427"/>
    </source>
</evidence>
<protein>
    <submittedName>
        <fullName evidence="5">Myo-inositol degradation transcriptional regulator</fullName>
    </submittedName>
</protein>